<evidence type="ECO:0000256" key="5">
    <source>
        <dbReference type="ARBA" id="ARBA00023237"/>
    </source>
</evidence>
<evidence type="ECO:0000259" key="7">
    <source>
        <dbReference type="Pfam" id="PF14322"/>
    </source>
</evidence>
<dbReference type="GO" id="GO:0009279">
    <property type="term" value="C:cell outer membrane"/>
    <property type="evidence" value="ECO:0007669"/>
    <property type="project" value="UniProtKB-SubCell"/>
</dbReference>
<keyword evidence="5" id="KW-0998">Cell outer membrane</keyword>
<dbReference type="RefSeq" id="WP_137260635.1">
    <property type="nucleotide sequence ID" value="NZ_SZQL01000002.1"/>
</dbReference>
<dbReference type="CDD" id="cd08977">
    <property type="entry name" value="SusD"/>
    <property type="match status" value="1"/>
</dbReference>
<dbReference type="Gene3D" id="1.25.40.390">
    <property type="match status" value="1"/>
</dbReference>
<feature type="domain" description="RagB/SusD" evidence="6">
    <location>
        <begin position="345"/>
        <end position="507"/>
    </location>
</feature>
<keyword evidence="4" id="KW-0472">Membrane</keyword>
<proteinExistence type="inferred from homology"/>
<keyword evidence="3" id="KW-0732">Signal</keyword>
<evidence type="ECO:0000256" key="2">
    <source>
        <dbReference type="ARBA" id="ARBA00006275"/>
    </source>
</evidence>
<dbReference type="Pfam" id="PF07980">
    <property type="entry name" value="SusD_RagB"/>
    <property type="match status" value="1"/>
</dbReference>
<dbReference type="SUPFAM" id="SSF48452">
    <property type="entry name" value="TPR-like"/>
    <property type="match status" value="1"/>
</dbReference>
<dbReference type="Pfam" id="PF14322">
    <property type="entry name" value="SusD-like_3"/>
    <property type="match status" value="1"/>
</dbReference>
<evidence type="ECO:0000313" key="8">
    <source>
        <dbReference type="EMBL" id="TKK71036.1"/>
    </source>
</evidence>
<comment type="similarity">
    <text evidence="2">Belongs to the SusD family.</text>
</comment>
<dbReference type="InterPro" id="IPR033985">
    <property type="entry name" value="SusD-like_N"/>
</dbReference>
<dbReference type="InterPro" id="IPR011990">
    <property type="entry name" value="TPR-like_helical_dom_sf"/>
</dbReference>
<evidence type="ECO:0000256" key="4">
    <source>
        <dbReference type="ARBA" id="ARBA00023136"/>
    </source>
</evidence>
<organism evidence="8 9">
    <name type="scientific">Ilyomonas limi</name>
    <dbReference type="NCBI Taxonomy" id="2575867"/>
    <lineage>
        <taxon>Bacteria</taxon>
        <taxon>Pseudomonadati</taxon>
        <taxon>Bacteroidota</taxon>
        <taxon>Chitinophagia</taxon>
        <taxon>Chitinophagales</taxon>
        <taxon>Chitinophagaceae</taxon>
        <taxon>Ilyomonas</taxon>
    </lineage>
</organism>
<evidence type="ECO:0000256" key="3">
    <source>
        <dbReference type="ARBA" id="ARBA00022729"/>
    </source>
</evidence>
<evidence type="ECO:0000259" key="6">
    <source>
        <dbReference type="Pfam" id="PF07980"/>
    </source>
</evidence>
<sequence length="510" mass="57375">MKMNKNIITILSLLIIISSCTKQLDLTPVSSISDANYWKTAEQFDAFVTGIHTQFRTNNAAFLYLGELRSDIYGTDPGSSTTFTGEATQGLEHAWQQTLDLDNAVVGNFGGFYYNIDQINLLISKINASNVLTAANRNYYLGEAHGMRAFYYFQMLRTWGNVVIQTEPVTSIDVASLAKAASPEAEVIQLIKSDIDSSVNNFAADYSFRNTKSFWSKSATLMLKAEVYLWTAHRNGGTADATVAKNALMDIQTNVPSLTLLPDFSDVFAVTNKGNDEIIFASRYVLNEASMQFVASSFVPQTGLITNYYDSAENRQFNTATDNWGGLLRAPVLISTFRKFDDNDSRKWTTIQPAYNLTSGAYTIAGCFVKKYPGEQSASVRYYTNDFVIYRYADLLLMLAEAKVLLGEDPSSEINQVRARAYGNHYDEAVNGYPHQAIDTNPDEAILQERLYEFIFEGKRWYDLRRMGDNYVYEHTTVLPSESYKLLWPIDRTSLTNNRALVQTPGYTTF</sequence>
<dbReference type="Proteomes" id="UP000305848">
    <property type="component" value="Unassembled WGS sequence"/>
</dbReference>
<dbReference type="EMBL" id="SZQL01000002">
    <property type="protein sequence ID" value="TKK71036.1"/>
    <property type="molecule type" value="Genomic_DNA"/>
</dbReference>
<accession>A0A4U3LAH3</accession>
<protein>
    <submittedName>
        <fullName evidence="8">SusD family outer membrane lipoprotein NanU</fullName>
    </submittedName>
</protein>
<dbReference type="InterPro" id="IPR012944">
    <property type="entry name" value="SusD_RagB_dom"/>
</dbReference>
<comment type="caution">
    <text evidence="8">The sequence shown here is derived from an EMBL/GenBank/DDBJ whole genome shotgun (WGS) entry which is preliminary data.</text>
</comment>
<keyword evidence="8" id="KW-0449">Lipoprotein</keyword>
<feature type="domain" description="SusD-like N-terminal" evidence="7">
    <location>
        <begin position="92"/>
        <end position="229"/>
    </location>
</feature>
<evidence type="ECO:0000313" key="9">
    <source>
        <dbReference type="Proteomes" id="UP000305848"/>
    </source>
</evidence>
<gene>
    <name evidence="8" type="primary">nanU</name>
    <name evidence="8" type="ORF">FC093_05000</name>
</gene>
<keyword evidence="9" id="KW-1185">Reference proteome</keyword>
<name>A0A4U3LAH3_9BACT</name>
<reference evidence="8 9" key="1">
    <citation type="submission" date="2019-05" db="EMBL/GenBank/DDBJ databases">
        <title>Panacibacter sp. strain 17mud1-8 Genome sequencing and assembly.</title>
        <authorList>
            <person name="Chhetri G."/>
        </authorList>
    </citation>
    <scope>NUCLEOTIDE SEQUENCE [LARGE SCALE GENOMIC DNA]</scope>
    <source>
        <strain evidence="8 9">17mud1-8</strain>
    </source>
</reference>
<dbReference type="OrthoDB" id="5694214at2"/>
<dbReference type="AlphaFoldDB" id="A0A4U3LAH3"/>
<dbReference type="PROSITE" id="PS51257">
    <property type="entry name" value="PROKAR_LIPOPROTEIN"/>
    <property type="match status" value="1"/>
</dbReference>
<evidence type="ECO:0000256" key="1">
    <source>
        <dbReference type="ARBA" id="ARBA00004442"/>
    </source>
</evidence>
<comment type="subcellular location">
    <subcellularLocation>
        <location evidence="1">Cell outer membrane</location>
    </subcellularLocation>
</comment>
<dbReference type="NCBIfam" id="NF033072">
    <property type="entry name" value="NanU"/>
    <property type="match status" value="1"/>
</dbReference>